<organism evidence="2 3">
    <name type="scientific">Rhizopus microsporus ATCC 52813</name>
    <dbReference type="NCBI Taxonomy" id="1340429"/>
    <lineage>
        <taxon>Eukaryota</taxon>
        <taxon>Fungi</taxon>
        <taxon>Fungi incertae sedis</taxon>
        <taxon>Mucoromycota</taxon>
        <taxon>Mucoromycotina</taxon>
        <taxon>Mucoromycetes</taxon>
        <taxon>Mucorales</taxon>
        <taxon>Mucorineae</taxon>
        <taxon>Rhizopodaceae</taxon>
        <taxon>Rhizopus</taxon>
    </lineage>
</organism>
<feature type="transmembrane region" description="Helical" evidence="1">
    <location>
        <begin position="6"/>
        <end position="25"/>
    </location>
</feature>
<keyword evidence="1" id="KW-1133">Transmembrane helix</keyword>
<feature type="transmembrane region" description="Helical" evidence="1">
    <location>
        <begin position="37"/>
        <end position="60"/>
    </location>
</feature>
<evidence type="ECO:0000313" key="3">
    <source>
        <dbReference type="Proteomes" id="UP000242254"/>
    </source>
</evidence>
<reference evidence="2 3" key="1">
    <citation type="journal article" date="2016" name="Proc. Natl. Acad. Sci. U.S.A.">
        <title>Lipid metabolic changes in an early divergent fungus govern the establishment of a mutualistic symbiosis with endobacteria.</title>
        <authorList>
            <person name="Lastovetsky O.A."/>
            <person name="Gaspar M.L."/>
            <person name="Mondo S.J."/>
            <person name="LaButti K.M."/>
            <person name="Sandor L."/>
            <person name="Grigoriev I.V."/>
            <person name="Henry S.A."/>
            <person name="Pawlowska T.E."/>
        </authorList>
    </citation>
    <scope>NUCLEOTIDE SEQUENCE [LARGE SCALE GENOMIC DNA]</scope>
    <source>
        <strain evidence="2 3">ATCC 52813</strain>
    </source>
</reference>
<name>A0A2G4SRN2_RHIZD</name>
<evidence type="ECO:0000256" key="1">
    <source>
        <dbReference type="SAM" id="Phobius"/>
    </source>
</evidence>
<dbReference type="RefSeq" id="XP_023465128.1">
    <property type="nucleotide sequence ID" value="XM_023609049.1"/>
</dbReference>
<sequence length="317" mass="36662">MLPELRPGYLISVIFCVIAFVFISIQVFRNPNRLRLFVLLYSIITLPANIINVLTVHQILPPVANVLSFTTSTLIKVIAHFLMIVSVGYRLRMDDGIWKHPLILFGSFFLTCTVVAIILETIAVCTHERYAAYEPLFYEFIIGLISAILSDVCAFIFTFLPLLYRKKERRSHEGYSRTTALGIWFFSTQCTCYILQVSCYIWFLASYNWDNFSILLAIDYAIRFIQNLLYTCPPPPILIDFLTIELAEPSIDLSTRQSKKNKKKKEAKSELVMSSERYNQKTHVEYEPNMFREDVEHRPSIYDASKFESSVTIIPKS</sequence>
<keyword evidence="1" id="KW-0812">Transmembrane</keyword>
<evidence type="ECO:0008006" key="4">
    <source>
        <dbReference type="Google" id="ProtNLM"/>
    </source>
</evidence>
<protein>
    <recommendedName>
        <fullName evidence="4">Integral membrane protein</fullName>
    </recommendedName>
</protein>
<feature type="transmembrane region" description="Helical" evidence="1">
    <location>
        <begin position="66"/>
        <end position="89"/>
    </location>
</feature>
<proteinExistence type="predicted"/>
<feature type="transmembrane region" description="Helical" evidence="1">
    <location>
        <begin position="181"/>
        <end position="203"/>
    </location>
</feature>
<dbReference type="Proteomes" id="UP000242254">
    <property type="component" value="Unassembled WGS sequence"/>
</dbReference>
<dbReference type="GeneID" id="35440039"/>
<dbReference type="EMBL" id="KZ303852">
    <property type="protein sequence ID" value="PHZ11420.1"/>
    <property type="molecule type" value="Genomic_DNA"/>
</dbReference>
<feature type="transmembrane region" description="Helical" evidence="1">
    <location>
        <begin position="101"/>
        <end position="124"/>
    </location>
</feature>
<feature type="transmembrane region" description="Helical" evidence="1">
    <location>
        <begin position="136"/>
        <end position="160"/>
    </location>
</feature>
<dbReference type="AlphaFoldDB" id="A0A2G4SRN2"/>
<keyword evidence="1" id="KW-0472">Membrane</keyword>
<evidence type="ECO:0000313" key="2">
    <source>
        <dbReference type="EMBL" id="PHZ11420.1"/>
    </source>
</evidence>
<keyword evidence="3" id="KW-1185">Reference proteome</keyword>
<gene>
    <name evidence="2" type="ORF">RHIMIDRAFT_238857</name>
</gene>
<accession>A0A2G4SRN2</accession>